<dbReference type="PANTHER" id="PTHR45527:SF1">
    <property type="entry name" value="FATTY ACID SYNTHASE"/>
    <property type="match status" value="1"/>
</dbReference>
<dbReference type="InterPro" id="IPR045851">
    <property type="entry name" value="AMP-bd_C_sf"/>
</dbReference>
<dbReference type="FunFam" id="1.10.1200.10:FF:000005">
    <property type="entry name" value="Nonribosomal peptide synthetase 1"/>
    <property type="match status" value="1"/>
</dbReference>
<dbReference type="Pfam" id="PF00668">
    <property type="entry name" value="Condensation"/>
    <property type="match status" value="1"/>
</dbReference>
<evidence type="ECO:0000256" key="1">
    <source>
        <dbReference type="ARBA" id="ARBA00001957"/>
    </source>
</evidence>
<dbReference type="CDD" id="cd19531">
    <property type="entry name" value="LCL_NRPS-like"/>
    <property type="match status" value="1"/>
</dbReference>
<dbReference type="Pfam" id="PF00550">
    <property type="entry name" value="PP-binding"/>
    <property type="match status" value="2"/>
</dbReference>
<evidence type="ECO:0000259" key="5">
    <source>
        <dbReference type="PROSITE" id="PS50075"/>
    </source>
</evidence>
<dbReference type="GO" id="GO:0003824">
    <property type="term" value="F:catalytic activity"/>
    <property type="evidence" value="ECO:0007669"/>
    <property type="project" value="InterPro"/>
</dbReference>
<feature type="compositionally biased region" description="Basic and acidic residues" evidence="4">
    <location>
        <begin position="1676"/>
        <end position="1691"/>
    </location>
</feature>
<dbReference type="CDD" id="cd05930">
    <property type="entry name" value="A_NRPS"/>
    <property type="match status" value="2"/>
</dbReference>
<keyword evidence="2" id="KW-0596">Phosphopantetheine</keyword>
<feature type="domain" description="Carrier" evidence="5">
    <location>
        <begin position="1582"/>
        <end position="1657"/>
    </location>
</feature>
<dbReference type="Proteomes" id="UP000548476">
    <property type="component" value="Unassembled WGS sequence"/>
</dbReference>
<evidence type="ECO:0000256" key="4">
    <source>
        <dbReference type="SAM" id="MobiDB-lite"/>
    </source>
</evidence>
<dbReference type="GO" id="GO:0031177">
    <property type="term" value="F:phosphopantetheine binding"/>
    <property type="evidence" value="ECO:0007669"/>
    <property type="project" value="InterPro"/>
</dbReference>
<keyword evidence="7" id="KW-1185">Reference proteome</keyword>
<dbReference type="SUPFAM" id="SSF52777">
    <property type="entry name" value="CoA-dependent acyltransferases"/>
    <property type="match status" value="2"/>
</dbReference>
<dbReference type="EMBL" id="JACHGT010000015">
    <property type="protein sequence ID" value="MBB6038182.1"/>
    <property type="molecule type" value="Genomic_DNA"/>
</dbReference>
<dbReference type="Pfam" id="PF13193">
    <property type="entry name" value="AMP-binding_C"/>
    <property type="match status" value="2"/>
</dbReference>
<dbReference type="SUPFAM" id="SSF56801">
    <property type="entry name" value="Acetyl-CoA synthetase-like"/>
    <property type="match status" value="2"/>
</dbReference>
<dbReference type="PROSITE" id="PS00455">
    <property type="entry name" value="AMP_BINDING"/>
    <property type="match status" value="2"/>
</dbReference>
<gene>
    <name evidence="6" type="ORF">HNR73_006062</name>
</gene>
<organism evidence="6 7">
    <name type="scientific">Phytomonospora endophytica</name>
    <dbReference type="NCBI Taxonomy" id="714109"/>
    <lineage>
        <taxon>Bacteria</taxon>
        <taxon>Bacillati</taxon>
        <taxon>Actinomycetota</taxon>
        <taxon>Actinomycetes</taxon>
        <taxon>Micromonosporales</taxon>
        <taxon>Micromonosporaceae</taxon>
        <taxon>Phytomonospora</taxon>
    </lineage>
</organism>
<dbReference type="RefSeq" id="WP_184790975.1">
    <property type="nucleotide sequence ID" value="NZ_BONT01000047.1"/>
</dbReference>
<dbReference type="GO" id="GO:0043041">
    <property type="term" value="P:amino acid activation for nonribosomal peptide biosynthetic process"/>
    <property type="evidence" value="ECO:0007669"/>
    <property type="project" value="TreeGrafter"/>
</dbReference>
<dbReference type="InterPro" id="IPR010071">
    <property type="entry name" value="AA_adenyl_dom"/>
</dbReference>
<dbReference type="SMART" id="SM00823">
    <property type="entry name" value="PKS_PP"/>
    <property type="match status" value="2"/>
</dbReference>
<dbReference type="InterPro" id="IPR001242">
    <property type="entry name" value="Condensation_dom"/>
</dbReference>
<dbReference type="PROSITE" id="PS50075">
    <property type="entry name" value="CARRIER"/>
    <property type="match status" value="2"/>
</dbReference>
<comment type="caution">
    <text evidence="6">The sequence shown here is derived from an EMBL/GenBank/DDBJ whole genome shotgun (WGS) entry which is preliminary data.</text>
</comment>
<evidence type="ECO:0000313" key="6">
    <source>
        <dbReference type="EMBL" id="MBB6038182.1"/>
    </source>
</evidence>
<feature type="region of interest" description="Disordered" evidence="4">
    <location>
        <begin position="1659"/>
        <end position="1691"/>
    </location>
</feature>
<dbReference type="InterPro" id="IPR036736">
    <property type="entry name" value="ACP-like_sf"/>
</dbReference>
<dbReference type="SUPFAM" id="SSF47336">
    <property type="entry name" value="ACP-like"/>
    <property type="match status" value="2"/>
</dbReference>
<dbReference type="InterPro" id="IPR023213">
    <property type="entry name" value="CAT-like_dom_sf"/>
</dbReference>
<accession>A0A841FXC1</accession>
<evidence type="ECO:0000313" key="7">
    <source>
        <dbReference type="Proteomes" id="UP000548476"/>
    </source>
</evidence>
<feature type="domain" description="Carrier" evidence="5">
    <location>
        <begin position="526"/>
        <end position="601"/>
    </location>
</feature>
<dbReference type="InterPro" id="IPR025110">
    <property type="entry name" value="AMP-bd_C"/>
</dbReference>
<dbReference type="Gene3D" id="3.30.559.30">
    <property type="entry name" value="Nonribosomal peptide synthetase, condensation domain"/>
    <property type="match status" value="1"/>
</dbReference>
<dbReference type="InterPro" id="IPR020845">
    <property type="entry name" value="AMP-binding_CS"/>
</dbReference>
<keyword evidence="3" id="KW-0597">Phosphoprotein</keyword>
<dbReference type="Gene3D" id="2.30.38.10">
    <property type="entry name" value="Luciferase, Domain 3"/>
    <property type="match status" value="2"/>
</dbReference>
<dbReference type="GO" id="GO:0008610">
    <property type="term" value="P:lipid biosynthetic process"/>
    <property type="evidence" value="ECO:0007669"/>
    <property type="project" value="UniProtKB-ARBA"/>
</dbReference>
<dbReference type="Gene3D" id="1.10.1200.10">
    <property type="entry name" value="ACP-like"/>
    <property type="match status" value="2"/>
</dbReference>
<evidence type="ECO:0000256" key="2">
    <source>
        <dbReference type="ARBA" id="ARBA00022450"/>
    </source>
</evidence>
<sequence>MTVIGTVAAMNGGVESKHIVELFEARAALHGDAMAVEAPDGRLTYRELDERAGQVCAALLDRGVGADTVVGVLLPRGTELVVALVGIAKAGAAYTSLDLAAPTRRLRRTLATAGAHWVVTASAHLTDDLAEATSDAELLLLDSDEVRAHSTEGPSAGVADDDLAVVVFTSGSTGEPKGVMLSHAAVTDFLSWWREEASIEAGDRFSMLMSTTFDGAITEIWPALTNGGTICVVDDEVRLDPPRLRDWLHDQRVTAALIPTPLAEALVALEWPRTSAFRTFFTGGDRLTRRPSPDAPFTFVNVYGPTETTVVATAGPVVPAEPGSPLPTIGTALPGVVAHVLDAELRPVQPGEVGELYLGGVGLARGYINRPGLTADRFVPDPFAAEDGARLYRTGDQVRTFDDGEFAFVARNDTQVQIRGFRVEPGEVAGALLGHAALGQAFVQAVAADGDEDWRLVAHVAPRDPRRVPTVKALREFLRDRLPGYMVPDVFVVVEALPLLPNGKVDLRRLRRVDLGTRRDAWEYVAPRDELEARLAGIWRDVLGAERVGVDDDLFVLGGHSLVATTIAARIRQAEGVQLSIGDVLRTPTVARLAELVRERAAAPGALLPVLTGAERSRAPLSRQQEQVWFLDKLNPDSIAYHAQMTIRVSGEFDLDVFDRALTEMTRRHAILRGTYSEDADGRWQTVHRPGPVKVKRIDLTGLEPGERESRAERIVTREMRRRFDLGRLPLQRWTAVRLAPDEHELIMVEHHMVHDGWSFAVMMRELKALYAACIDGVAHGLPELTAQYHDFAVWQTEDLAGSGVLSAQLAEWRRRLADLPEPPPLRPDRPRPAVSANLGNTLRLELPSTLPPALRAFARRERVTLFSVMFAGFNALLHRYTGADDLLIASAFANRRVPGTQDMIGMFVNPVPLRTAVTSDDTFADLVRRSASGLADAADGQEFPFPELVRALNPGRDPSVQPLTQIMFSAHDSTIPDLDFGSASGTVFERGNGSAKMDLDVVVLPRAESQTNDADRVDERIALLWEYDSELFDEDTMRRMAERYVRLLESAVAEPETTVGALPLTSPRESRRILREWNPPPADGPFQPVHLDVFARADELPEAPAVLGGGEALSYAELSARAAALAWDLRDMGAGPGSVVAVALPRGADLAVAELGVLAAGAAFLPIDVGTPTARIERLLADAGVSVAVTSRDRAALLPSGTRARWIEEPPSGDRAGLPLAEFSPDTPAYVIYTSGSTGTPKGVLVAHGAVANLVAWHRRAFALSTVDRLTMVASPAFDVSVGEIWPALVSGASLSVPDEELRVSPQRLRDWLCEERITVTDLPVVLVESLLGLEWPDDTALRYMLTGGDRLTARPPEGLPFALVNAYGPTEAAVTATSGAVETAAGGRPPSIGAPIDGVTAYVLDAESRLCAPGIAGELHLGGAGLALGYLGRASATADRFVPDPFGDGTRLYRTGDLARRLPDGRLEFLERIDAQIKIRGYRVEPAEIDAVLREHPAVGTSHVAVRRERSGDRLVAYLTPGTESADAAGVRAHLVERLPSYMVPSAFVWLDALPLNRSGKVDTARLPAPSAPSTAGGRAPADALEQRLVVVWKDVLGLDDVGVTDNFFDLGGHSLLLGRLHQRLTSEFGLALPMVALFQHTTIRALTRHLSGAASTADAGAAARSRRAGNARLGDRRRDRRGTDGGPR</sequence>
<dbReference type="InterPro" id="IPR000873">
    <property type="entry name" value="AMP-dep_synth/lig_dom"/>
</dbReference>
<evidence type="ECO:0000256" key="3">
    <source>
        <dbReference type="ARBA" id="ARBA00022553"/>
    </source>
</evidence>
<comment type="cofactor">
    <cofactor evidence="1">
        <name>pantetheine 4'-phosphate</name>
        <dbReference type="ChEBI" id="CHEBI:47942"/>
    </cofactor>
</comment>
<dbReference type="Gene3D" id="3.30.559.10">
    <property type="entry name" value="Chloramphenicol acetyltransferase-like domain"/>
    <property type="match status" value="1"/>
</dbReference>
<reference evidence="6 7" key="1">
    <citation type="submission" date="2020-08" db="EMBL/GenBank/DDBJ databases">
        <title>Genomic Encyclopedia of Type Strains, Phase IV (KMG-IV): sequencing the most valuable type-strain genomes for metagenomic binning, comparative biology and taxonomic classification.</title>
        <authorList>
            <person name="Goeker M."/>
        </authorList>
    </citation>
    <scope>NUCLEOTIDE SEQUENCE [LARGE SCALE GENOMIC DNA]</scope>
    <source>
        <strain evidence="6 7">YIM 65646</strain>
    </source>
</reference>
<proteinExistence type="predicted"/>
<dbReference type="Gene3D" id="3.30.300.30">
    <property type="match status" value="2"/>
</dbReference>
<dbReference type="InterPro" id="IPR009081">
    <property type="entry name" value="PP-bd_ACP"/>
</dbReference>
<dbReference type="NCBIfam" id="TIGR01733">
    <property type="entry name" value="AA-adenyl-dom"/>
    <property type="match status" value="2"/>
</dbReference>
<protein>
    <submittedName>
        <fullName evidence="6">Amino acid adenylation domain-containing protein</fullName>
    </submittedName>
</protein>
<name>A0A841FXC1_9ACTN</name>
<dbReference type="GO" id="GO:0005737">
    <property type="term" value="C:cytoplasm"/>
    <property type="evidence" value="ECO:0007669"/>
    <property type="project" value="TreeGrafter"/>
</dbReference>
<dbReference type="Pfam" id="PF00501">
    <property type="entry name" value="AMP-binding"/>
    <property type="match status" value="2"/>
</dbReference>
<dbReference type="InterPro" id="IPR020806">
    <property type="entry name" value="PKS_PP-bd"/>
</dbReference>
<dbReference type="Gene3D" id="3.40.50.980">
    <property type="match status" value="4"/>
</dbReference>
<dbReference type="GO" id="GO:0044550">
    <property type="term" value="P:secondary metabolite biosynthetic process"/>
    <property type="evidence" value="ECO:0007669"/>
    <property type="project" value="TreeGrafter"/>
</dbReference>
<dbReference type="PANTHER" id="PTHR45527">
    <property type="entry name" value="NONRIBOSOMAL PEPTIDE SYNTHETASE"/>
    <property type="match status" value="1"/>
</dbReference>